<dbReference type="Gene3D" id="3.40.50.1000">
    <property type="entry name" value="HAD superfamily/HAD-like"/>
    <property type="match status" value="1"/>
</dbReference>
<dbReference type="GO" id="GO:0046872">
    <property type="term" value="F:metal ion binding"/>
    <property type="evidence" value="ECO:0007669"/>
    <property type="project" value="UniProtKB-KW"/>
</dbReference>
<keyword evidence="7 11" id="KW-0378">Hydrolase</keyword>
<dbReference type="FunFam" id="3.40.50.1000:FF:000022">
    <property type="entry name" value="Phosphoglycolate phosphatase"/>
    <property type="match status" value="1"/>
</dbReference>
<protein>
    <recommendedName>
        <fullName evidence="4">phosphoglycolate phosphatase</fullName>
        <ecNumber evidence="4">3.1.3.18</ecNumber>
    </recommendedName>
</protein>
<dbReference type="InterPro" id="IPR006439">
    <property type="entry name" value="HAD-SF_hydro_IA"/>
</dbReference>
<dbReference type="GO" id="GO:0019253">
    <property type="term" value="P:reductive pentose-phosphate cycle"/>
    <property type="evidence" value="ECO:0007669"/>
    <property type="project" value="UniProtKB-KW"/>
</dbReference>
<keyword evidence="12" id="KW-1185">Reference proteome</keyword>
<dbReference type="Gene3D" id="1.10.150.240">
    <property type="entry name" value="Putative phosphatase, domain 2"/>
    <property type="match status" value="1"/>
</dbReference>
<evidence type="ECO:0000313" key="11">
    <source>
        <dbReference type="EMBL" id="MDH6503395.1"/>
    </source>
</evidence>
<dbReference type="SFLD" id="SFLDS00003">
    <property type="entry name" value="Haloacid_Dehalogenase"/>
    <property type="match status" value="1"/>
</dbReference>
<keyword evidence="5" id="KW-0113">Calvin cycle</keyword>
<evidence type="ECO:0000256" key="8">
    <source>
        <dbReference type="ARBA" id="ARBA00022842"/>
    </source>
</evidence>
<reference evidence="11" key="1">
    <citation type="submission" date="2023-04" db="EMBL/GenBank/DDBJ databases">
        <title>Genome Encyclopedia of Bacteria and Archaea VI: Functional Genomics of Type Strains.</title>
        <authorList>
            <person name="Whitman W."/>
        </authorList>
    </citation>
    <scope>NUCLEOTIDE SEQUENCE</scope>
    <source>
        <strain evidence="11">Enz.4-51</strain>
    </source>
</reference>
<evidence type="ECO:0000256" key="5">
    <source>
        <dbReference type="ARBA" id="ARBA00022567"/>
    </source>
</evidence>
<dbReference type="Pfam" id="PF13419">
    <property type="entry name" value="HAD_2"/>
    <property type="match status" value="1"/>
</dbReference>
<dbReference type="InterPro" id="IPR023198">
    <property type="entry name" value="PGP-like_dom2"/>
</dbReference>
<dbReference type="GO" id="GO:0005829">
    <property type="term" value="C:cytosol"/>
    <property type="evidence" value="ECO:0007669"/>
    <property type="project" value="TreeGrafter"/>
</dbReference>
<comment type="function">
    <text evidence="10">Specifically catalyzes the dephosphorylation of 2-phosphoglycolate. Is involved in the dissimilation of the intracellular 2-phosphoglycolate formed during the DNA repair of 3'-phosphoglycolate ends, a major class of DNA lesions induced by oxidative stress.</text>
</comment>
<dbReference type="AlphaFoldDB" id="A0AA43S4I8"/>
<dbReference type="SUPFAM" id="SSF56784">
    <property type="entry name" value="HAD-like"/>
    <property type="match status" value="1"/>
</dbReference>
<dbReference type="NCBIfam" id="TIGR01549">
    <property type="entry name" value="HAD-SF-IA-v1"/>
    <property type="match status" value="1"/>
</dbReference>
<dbReference type="PANTHER" id="PTHR43434:SF23">
    <property type="entry name" value="PHOSPHOGLYCOLATE PHOSPHATASE"/>
    <property type="match status" value="1"/>
</dbReference>
<dbReference type="PANTHER" id="PTHR43434">
    <property type="entry name" value="PHOSPHOGLYCOLATE PHOSPHATASE"/>
    <property type="match status" value="1"/>
</dbReference>
<comment type="pathway">
    <text evidence="2">Organic acid metabolism; glycolate biosynthesis; glycolate from 2-phosphoglycolate: step 1/1.</text>
</comment>
<organism evidence="11 12">
    <name type="scientific">Polynucleobacter sphagniphilus</name>
    <dbReference type="NCBI Taxonomy" id="1743169"/>
    <lineage>
        <taxon>Bacteria</taxon>
        <taxon>Pseudomonadati</taxon>
        <taxon>Pseudomonadota</taxon>
        <taxon>Betaproteobacteria</taxon>
        <taxon>Burkholderiales</taxon>
        <taxon>Burkholderiaceae</taxon>
        <taxon>Polynucleobacter</taxon>
    </lineage>
</organism>
<dbReference type="InterPro" id="IPR041492">
    <property type="entry name" value="HAD_2"/>
</dbReference>
<dbReference type="InterPro" id="IPR050155">
    <property type="entry name" value="HAD-like_hydrolase_sf"/>
</dbReference>
<proteinExistence type="predicted"/>
<dbReference type="Proteomes" id="UP001161160">
    <property type="component" value="Unassembled WGS sequence"/>
</dbReference>
<evidence type="ECO:0000256" key="7">
    <source>
        <dbReference type="ARBA" id="ARBA00022801"/>
    </source>
</evidence>
<gene>
    <name evidence="11" type="ORF">M2127_000682</name>
</gene>
<dbReference type="InterPro" id="IPR036412">
    <property type="entry name" value="HAD-like_sf"/>
</dbReference>
<evidence type="ECO:0000256" key="10">
    <source>
        <dbReference type="ARBA" id="ARBA00059247"/>
    </source>
</evidence>
<dbReference type="GO" id="GO:0006281">
    <property type="term" value="P:DNA repair"/>
    <property type="evidence" value="ECO:0007669"/>
    <property type="project" value="TreeGrafter"/>
</dbReference>
<evidence type="ECO:0000256" key="4">
    <source>
        <dbReference type="ARBA" id="ARBA00013078"/>
    </source>
</evidence>
<comment type="caution">
    <text evidence="11">The sequence shown here is derived from an EMBL/GenBank/DDBJ whole genome shotgun (WGS) entry which is preliminary data.</text>
</comment>
<sequence>MTSEAHQSPYHGVFFDLDGTLADTAPDLVAATNLLLEVRNQPLKPYDILRPCASAGARGLIEGAFGITPAHPDFIGLRDEFMANYERGLLVDSTLFDGIKHLLNQMDDAKLPWGIITNKSERFTNPLIKLMGLHDRSIATVSGDTTPHSKPHPEPILHAARIANIDPAKSIYVGDDIRDVIAGKAAGMQTVAAAYGYCGCKEPPEAWGADYIIHHPLDLLQIIFPSRE</sequence>
<keyword evidence="9" id="KW-0119">Carbohydrate metabolism</keyword>
<keyword evidence="8" id="KW-0460">Magnesium</keyword>
<accession>A0AA43S4I8</accession>
<dbReference type="RefSeq" id="WP_076022790.1">
    <property type="nucleotide sequence ID" value="NZ_JARXVW010000001.1"/>
</dbReference>
<evidence type="ECO:0000256" key="2">
    <source>
        <dbReference type="ARBA" id="ARBA00004818"/>
    </source>
</evidence>
<dbReference type="GO" id="GO:0008967">
    <property type="term" value="F:phosphoglycolate phosphatase activity"/>
    <property type="evidence" value="ECO:0007669"/>
    <property type="project" value="UniProtKB-EC"/>
</dbReference>
<dbReference type="EC" id="3.1.3.18" evidence="4"/>
<evidence type="ECO:0000256" key="6">
    <source>
        <dbReference type="ARBA" id="ARBA00022723"/>
    </source>
</evidence>
<dbReference type="EMBL" id="JARXYA010000002">
    <property type="protein sequence ID" value="MDH6503395.1"/>
    <property type="molecule type" value="Genomic_DNA"/>
</dbReference>
<comment type="subunit">
    <text evidence="3">Homotrimer.</text>
</comment>
<evidence type="ECO:0000313" key="12">
    <source>
        <dbReference type="Proteomes" id="UP001161160"/>
    </source>
</evidence>
<dbReference type="SFLD" id="SFLDG01135">
    <property type="entry name" value="C1.5.6:_HAD__Beta-PGM__Phospha"/>
    <property type="match status" value="1"/>
</dbReference>
<name>A0AA43S4I8_9BURK</name>
<comment type="catalytic activity">
    <reaction evidence="1">
        <text>2-phosphoglycolate + H2O = glycolate + phosphate</text>
        <dbReference type="Rhea" id="RHEA:14369"/>
        <dbReference type="ChEBI" id="CHEBI:15377"/>
        <dbReference type="ChEBI" id="CHEBI:29805"/>
        <dbReference type="ChEBI" id="CHEBI:43474"/>
        <dbReference type="ChEBI" id="CHEBI:58033"/>
        <dbReference type="EC" id="3.1.3.18"/>
    </reaction>
</comment>
<keyword evidence="6" id="KW-0479">Metal-binding</keyword>
<evidence type="ECO:0000256" key="3">
    <source>
        <dbReference type="ARBA" id="ARBA00011233"/>
    </source>
</evidence>
<dbReference type="SFLD" id="SFLDG01129">
    <property type="entry name" value="C1.5:_HAD__Beta-PGM__Phosphata"/>
    <property type="match status" value="1"/>
</dbReference>
<evidence type="ECO:0000256" key="9">
    <source>
        <dbReference type="ARBA" id="ARBA00023277"/>
    </source>
</evidence>
<evidence type="ECO:0000256" key="1">
    <source>
        <dbReference type="ARBA" id="ARBA00000830"/>
    </source>
</evidence>
<dbReference type="InterPro" id="IPR023214">
    <property type="entry name" value="HAD_sf"/>
</dbReference>